<dbReference type="GO" id="GO:0003676">
    <property type="term" value="F:nucleic acid binding"/>
    <property type="evidence" value="ECO:0007669"/>
    <property type="project" value="InterPro"/>
</dbReference>
<dbReference type="Proteomes" id="UP001341281">
    <property type="component" value="Chromosome 10"/>
</dbReference>
<dbReference type="EMBL" id="CP144754">
    <property type="protein sequence ID" value="WVZ99836.1"/>
    <property type="molecule type" value="Genomic_DNA"/>
</dbReference>
<feature type="non-terminal residue" evidence="3">
    <location>
        <position position="1"/>
    </location>
</feature>
<evidence type="ECO:0000256" key="1">
    <source>
        <dbReference type="SAM" id="MobiDB-lite"/>
    </source>
</evidence>
<evidence type="ECO:0000259" key="2">
    <source>
        <dbReference type="PROSITE" id="PS50822"/>
    </source>
</evidence>
<accession>A0AAQ3XJ50</accession>
<dbReference type="SUPFAM" id="SSF53098">
    <property type="entry name" value="Ribonuclease H-like"/>
    <property type="match status" value="1"/>
</dbReference>
<protein>
    <recommendedName>
        <fullName evidence="2">Piwi domain-containing protein</fullName>
    </recommendedName>
</protein>
<dbReference type="Pfam" id="PF02171">
    <property type="entry name" value="Piwi"/>
    <property type="match status" value="1"/>
</dbReference>
<dbReference type="InterPro" id="IPR003165">
    <property type="entry name" value="Piwi"/>
</dbReference>
<dbReference type="InterPro" id="IPR012337">
    <property type="entry name" value="RNaseH-like_sf"/>
</dbReference>
<evidence type="ECO:0000313" key="4">
    <source>
        <dbReference type="Proteomes" id="UP001341281"/>
    </source>
</evidence>
<dbReference type="InterPro" id="IPR036397">
    <property type="entry name" value="RNaseH_sf"/>
</dbReference>
<name>A0AAQ3XJ50_PASNO</name>
<feature type="domain" description="Piwi" evidence="2">
    <location>
        <begin position="1"/>
        <end position="91"/>
    </location>
</feature>
<dbReference type="PANTHER" id="PTHR22891">
    <property type="entry name" value="EUKARYOTIC TRANSLATION INITIATION FACTOR 2C"/>
    <property type="match status" value="1"/>
</dbReference>
<proteinExistence type="predicted"/>
<evidence type="ECO:0000313" key="3">
    <source>
        <dbReference type="EMBL" id="WVZ99836.1"/>
    </source>
</evidence>
<keyword evidence="4" id="KW-1185">Reference proteome</keyword>
<reference evidence="3 4" key="1">
    <citation type="submission" date="2024-02" db="EMBL/GenBank/DDBJ databases">
        <title>High-quality chromosome-scale genome assembly of Pensacola bahiagrass (Paspalum notatum Flugge var. saurae).</title>
        <authorList>
            <person name="Vega J.M."/>
            <person name="Podio M."/>
            <person name="Orjuela J."/>
            <person name="Siena L.A."/>
            <person name="Pessino S.C."/>
            <person name="Combes M.C."/>
            <person name="Mariac C."/>
            <person name="Albertini E."/>
            <person name="Pupilli F."/>
            <person name="Ortiz J.P.A."/>
            <person name="Leblanc O."/>
        </authorList>
    </citation>
    <scope>NUCLEOTIDE SEQUENCE [LARGE SCALE GENOMIC DNA]</scope>
    <source>
        <strain evidence="3">R1</strain>
        <tissue evidence="3">Leaf</tissue>
    </source>
</reference>
<gene>
    <name evidence="3" type="ORF">U9M48_045077</name>
</gene>
<dbReference type="Gene3D" id="3.30.420.10">
    <property type="entry name" value="Ribonuclease H-like superfamily/Ribonuclease H"/>
    <property type="match status" value="1"/>
</dbReference>
<sequence>DGVRESQFVQVINIELDKIIEFVSNSCTHTTLSLLNNLVRSIAHLFNQCRHANFWFLGEKWSPKFTVIVAQKNHHTNFFQAHQSPDNVPPGDKKANTLPSLQETR</sequence>
<dbReference type="AlphaFoldDB" id="A0AAQ3XJ50"/>
<dbReference type="PROSITE" id="PS50822">
    <property type="entry name" value="PIWI"/>
    <property type="match status" value="1"/>
</dbReference>
<organism evidence="3 4">
    <name type="scientific">Paspalum notatum var. saurae</name>
    <dbReference type="NCBI Taxonomy" id="547442"/>
    <lineage>
        <taxon>Eukaryota</taxon>
        <taxon>Viridiplantae</taxon>
        <taxon>Streptophyta</taxon>
        <taxon>Embryophyta</taxon>
        <taxon>Tracheophyta</taxon>
        <taxon>Spermatophyta</taxon>
        <taxon>Magnoliopsida</taxon>
        <taxon>Liliopsida</taxon>
        <taxon>Poales</taxon>
        <taxon>Poaceae</taxon>
        <taxon>PACMAD clade</taxon>
        <taxon>Panicoideae</taxon>
        <taxon>Andropogonodae</taxon>
        <taxon>Paspaleae</taxon>
        <taxon>Paspalinae</taxon>
        <taxon>Paspalum</taxon>
    </lineage>
</organism>
<feature type="region of interest" description="Disordered" evidence="1">
    <location>
        <begin position="79"/>
        <end position="105"/>
    </location>
</feature>